<evidence type="ECO:0000256" key="1">
    <source>
        <dbReference type="ARBA" id="ARBA00022884"/>
    </source>
</evidence>
<evidence type="ECO:0000259" key="4">
    <source>
        <dbReference type="SMART" id="SM00322"/>
    </source>
</evidence>
<organism evidence="5">
    <name type="scientific">Cacopsylla melanoneura</name>
    <dbReference type="NCBI Taxonomy" id="428564"/>
    <lineage>
        <taxon>Eukaryota</taxon>
        <taxon>Metazoa</taxon>
        <taxon>Ecdysozoa</taxon>
        <taxon>Arthropoda</taxon>
        <taxon>Hexapoda</taxon>
        <taxon>Insecta</taxon>
        <taxon>Pterygota</taxon>
        <taxon>Neoptera</taxon>
        <taxon>Paraneoptera</taxon>
        <taxon>Hemiptera</taxon>
        <taxon>Sternorrhyncha</taxon>
        <taxon>Psylloidea</taxon>
        <taxon>Psyllidae</taxon>
        <taxon>Psyllinae</taxon>
        <taxon>Cacopsylla</taxon>
    </lineage>
</organism>
<dbReference type="InterPro" id="IPR036612">
    <property type="entry name" value="KH_dom_type_1_sf"/>
</dbReference>
<accession>A0A8D8VYT4</accession>
<dbReference type="EMBL" id="HBUF01212455">
    <property type="protein sequence ID" value="CAG6665982.1"/>
    <property type="molecule type" value="Transcribed_RNA"/>
</dbReference>
<dbReference type="Gene3D" id="3.30.1370.10">
    <property type="entry name" value="K Homology domain, type 1"/>
    <property type="match status" value="1"/>
</dbReference>
<feature type="compositionally biased region" description="Low complexity" evidence="3">
    <location>
        <begin position="325"/>
        <end position="337"/>
    </location>
</feature>
<protein>
    <submittedName>
        <fullName evidence="5">KH domain-containing, RNA-binding, signal transduction-associated protein 3</fullName>
    </submittedName>
</protein>
<dbReference type="InterPro" id="IPR004087">
    <property type="entry name" value="KH_dom"/>
</dbReference>
<dbReference type="CDD" id="cd22384">
    <property type="entry name" value="KH-I_KHDRBS"/>
    <property type="match status" value="1"/>
</dbReference>
<dbReference type="PANTHER" id="PTHR11208:SF42">
    <property type="entry name" value="QUAKING RELATED 54B, ISOFORM E"/>
    <property type="match status" value="1"/>
</dbReference>
<dbReference type="Pfam" id="PF22675">
    <property type="entry name" value="KH-I_KHDC4-BBP"/>
    <property type="match status" value="1"/>
</dbReference>
<dbReference type="EMBL" id="HBUF01103275">
    <property type="protein sequence ID" value="CAG6638617.1"/>
    <property type="molecule type" value="Transcribed_RNA"/>
</dbReference>
<dbReference type="SUPFAM" id="SSF54791">
    <property type="entry name" value="Eukaryotic type KH-domain (KH-domain type I)"/>
    <property type="match status" value="1"/>
</dbReference>
<dbReference type="EMBL" id="HBUF01381113">
    <property type="protein sequence ID" value="CAG6730290.1"/>
    <property type="molecule type" value="Transcribed_RNA"/>
</dbReference>
<dbReference type="SMART" id="SM00322">
    <property type="entry name" value="KH"/>
    <property type="match status" value="1"/>
</dbReference>
<reference evidence="5" key="1">
    <citation type="submission" date="2021-05" db="EMBL/GenBank/DDBJ databases">
        <authorList>
            <person name="Alioto T."/>
            <person name="Alioto T."/>
            <person name="Gomez Garrido J."/>
        </authorList>
    </citation>
    <scope>NUCLEOTIDE SEQUENCE</scope>
</reference>
<feature type="region of interest" description="Disordered" evidence="3">
    <location>
        <begin position="316"/>
        <end position="381"/>
    </location>
</feature>
<dbReference type="EMBL" id="HBUF01381112">
    <property type="protein sequence ID" value="CAG6730286.1"/>
    <property type="molecule type" value="Transcribed_RNA"/>
</dbReference>
<dbReference type="GO" id="GO:0005634">
    <property type="term" value="C:nucleus"/>
    <property type="evidence" value="ECO:0007669"/>
    <property type="project" value="TreeGrafter"/>
</dbReference>
<name>A0A8D8VYT4_9HEMI</name>
<dbReference type="PROSITE" id="PS50084">
    <property type="entry name" value="KH_TYPE_1"/>
    <property type="match status" value="1"/>
</dbReference>
<dbReference type="EMBL" id="HBUF01212456">
    <property type="protein sequence ID" value="CAG6665984.1"/>
    <property type="molecule type" value="Transcribed_RNA"/>
</dbReference>
<dbReference type="GO" id="GO:0000381">
    <property type="term" value="P:regulation of alternative mRNA splicing, via spliceosome"/>
    <property type="evidence" value="ECO:0007669"/>
    <property type="project" value="TreeGrafter"/>
</dbReference>
<evidence type="ECO:0000256" key="3">
    <source>
        <dbReference type="SAM" id="MobiDB-lite"/>
    </source>
</evidence>
<proteinExistence type="predicted"/>
<dbReference type="PANTHER" id="PTHR11208">
    <property type="entry name" value="RNA-BINDING PROTEIN RELATED"/>
    <property type="match status" value="1"/>
</dbReference>
<feature type="compositionally biased region" description="Basic and acidic residues" evidence="3">
    <location>
        <begin position="367"/>
        <end position="381"/>
    </location>
</feature>
<dbReference type="InterPro" id="IPR045071">
    <property type="entry name" value="BBP-like"/>
</dbReference>
<dbReference type="AlphaFoldDB" id="A0A8D8VYT4"/>
<evidence type="ECO:0000256" key="2">
    <source>
        <dbReference type="PROSITE-ProRule" id="PRU00117"/>
    </source>
</evidence>
<dbReference type="EMBL" id="HBUF01103274">
    <property type="protein sequence ID" value="CAG6638615.1"/>
    <property type="molecule type" value="Transcribed_RNA"/>
</dbReference>
<evidence type="ECO:0000313" key="5">
    <source>
        <dbReference type="EMBL" id="CAG6638615.1"/>
    </source>
</evidence>
<sequence>MDHNNIKRDQLEDQGDAENNEYVKNLLKEKMTLDSDTQSHTLKLLDEEINKAVASGKKKHDSAYLDLFREKPILVKVKVLVPVKEHPRFNFVGKLLGPKGNSLRRLQEETMTKMSILGKGSMRDRSKEEDLRKEGDPKNAHLVEELHVQVSALAPPAEAHARIAYALSELRKYIIPDVNDEIRQEQFREMGYVHHDPRPQMRHPRPPHHMVQARPAPGLLAPPRMQHAAPHHMVRPPHPPPPQAASRGKVLSILDRARAAMEKPAPTTAVYEYEDPHAAHAYYDTSAAYADPSMYDPYASTAGDYYDTSASYYETAAPAPPPPSSSSRAPSAWKSSSGAGYAEHHSSRSKTSAPIRSSSSGGDYGGYEDRKRRLDPYSDVESKKFVGSRVVKYK</sequence>
<keyword evidence="1 2" id="KW-0694">RNA-binding</keyword>
<dbReference type="GO" id="GO:0003729">
    <property type="term" value="F:mRNA binding"/>
    <property type="evidence" value="ECO:0007669"/>
    <property type="project" value="TreeGrafter"/>
</dbReference>
<dbReference type="InterPro" id="IPR055256">
    <property type="entry name" value="KH_1_KHDC4/BBP-like"/>
</dbReference>
<feature type="domain" description="K Homology" evidence="4">
    <location>
        <begin position="73"/>
        <end position="171"/>
    </location>
</feature>